<dbReference type="GO" id="GO:0030288">
    <property type="term" value="C:outer membrane-bounded periplasmic space"/>
    <property type="evidence" value="ECO:0007669"/>
    <property type="project" value="InterPro"/>
</dbReference>
<dbReference type="InterPro" id="IPR038404">
    <property type="entry name" value="TRAP_DctP_sf"/>
</dbReference>
<dbReference type="KEGG" id="sgp:SpiGrapes_1425"/>
<dbReference type="InterPro" id="IPR018389">
    <property type="entry name" value="DctP_fam"/>
</dbReference>
<dbReference type="OrthoDB" id="89872at2"/>
<dbReference type="PANTHER" id="PTHR33376">
    <property type="match status" value="1"/>
</dbReference>
<dbReference type="Proteomes" id="UP000005632">
    <property type="component" value="Chromosome"/>
</dbReference>
<dbReference type="PIRSF" id="PIRSF006470">
    <property type="entry name" value="DctB"/>
    <property type="match status" value="1"/>
</dbReference>
<dbReference type="PANTHER" id="PTHR33376:SF2">
    <property type="entry name" value="DICARBOXYLATE-BINDING PERIPLASMIC PROTEIN"/>
    <property type="match status" value="1"/>
</dbReference>
<organism evidence="3 4">
    <name type="scientific">Sphaerochaeta pleomorpha (strain ATCC BAA-1885 / DSM 22778 / Grapes)</name>
    <dbReference type="NCBI Taxonomy" id="158190"/>
    <lineage>
        <taxon>Bacteria</taxon>
        <taxon>Pseudomonadati</taxon>
        <taxon>Spirochaetota</taxon>
        <taxon>Spirochaetia</taxon>
        <taxon>Spirochaetales</taxon>
        <taxon>Sphaerochaetaceae</taxon>
        <taxon>Sphaerochaeta</taxon>
    </lineage>
</organism>
<proteinExistence type="predicted"/>
<dbReference type="EMBL" id="CP003155">
    <property type="protein sequence ID" value="AEV29236.1"/>
    <property type="molecule type" value="Genomic_DNA"/>
</dbReference>
<dbReference type="HOGENOM" id="CLU_036176_4_1_12"/>
<keyword evidence="3" id="KW-0675">Receptor</keyword>
<gene>
    <name evidence="3" type="ordered locus">SpiGrapes_1425</name>
</gene>
<reference evidence="3 4" key="1">
    <citation type="submission" date="2011-11" db="EMBL/GenBank/DDBJ databases">
        <title>Complete sequence of Spirochaeta sp. grapes.</title>
        <authorList>
            <consortium name="US DOE Joint Genome Institute"/>
            <person name="Lucas S."/>
            <person name="Han J."/>
            <person name="Lapidus A."/>
            <person name="Cheng J.-F."/>
            <person name="Goodwin L."/>
            <person name="Pitluck S."/>
            <person name="Peters L."/>
            <person name="Ovchinnikova G."/>
            <person name="Munk A.C."/>
            <person name="Detter J.C."/>
            <person name="Han C."/>
            <person name="Tapia R."/>
            <person name="Land M."/>
            <person name="Hauser L."/>
            <person name="Kyrpides N."/>
            <person name="Ivanova N."/>
            <person name="Pagani I."/>
            <person name="Ritalahtilisa K."/>
            <person name="Loeffler F."/>
            <person name="Woyke T."/>
        </authorList>
    </citation>
    <scope>NUCLEOTIDE SEQUENCE [LARGE SCALE GENOMIC DNA]</scope>
    <source>
        <strain evidence="4">ATCC BAA-1885 / DSM 22778 / Grapes</strain>
    </source>
</reference>
<protein>
    <submittedName>
        <fullName evidence="3">Tripartite ATP-independent periplasmic transporter solute receptor, DctP family</fullName>
    </submittedName>
</protein>
<dbReference type="RefSeq" id="WP_014270085.1">
    <property type="nucleotide sequence ID" value="NC_016633.1"/>
</dbReference>
<dbReference type="GO" id="GO:0055085">
    <property type="term" value="P:transmembrane transport"/>
    <property type="evidence" value="ECO:0007669"/>
    <property type="project" value="InterPro"/>
</dbReference>
<dbReference type="NCBIfam" id="NF037995">
    <property type="entry name" value="TRAP_S1"/>
    <property type="match status" value="1"/>
</dbReference>
<dbReference type="STRING" id="158190.SpiGrapes_1425"/>
<feature type="chain" id="PRO_5003514282" evidence="2">
    <location>
        <begin position="22"/>
        <end position="334"/>
    </location>
</feature>
<dbReference type="eggNOG" id="COG1638">
    <property type="taxonomic scope" value="Bacteria"/>
</dbReference>
<evidence type="ECO:0000313" key="4">
    <source>
        <dbReference type="Proteomes" id="UP000005632"/>
    </source>
</evidence>
<dbReference type="InterPro" id="IPR004682">
    <property type="entry name" value="TRAP_DctP"/>
</dbReference>
<dbReference type="AlphaFoldDB" id="G8QUK3"/>
<dbReference type="GO" id="GO:0030246">
    <property type="term" value="F:carbohydrate binding"/>
    <property type="evidence" value="ECO:0007669"/>
    <property type="project" value="TreeGrafter"/>
</dbReference>
<dbReference type="CDD" id="cd13671">
    <property type="entry name" value="PBP2_TRAP_SBP_like_3"/>
    <property type="match status" value="1"/>
</dbReference>
<dbReference type="NCBIfam" id="TIGR00787">
    <property type="entry name" value="dctP"/>
    <property type="match status" value="1"/>
</dbReference>
<dbReference type="SUPFAM" id="SSF53850">
    <property type="entry name" value="Periplasmic binding protein-like II"/>
    <property type="match status" value="1"/>
</dbReference>
<evidence type="ECO:0000256" key="1">
    <source>
        <dbReference type="ARBA" id="ARBA00022729"/>
    </source>
</evidence>
<sequence>MLKKVMICLFVLSLAMVPMFANGSQEEKAPVQKNITMRLADNQPDGYPTVVGCKEFARLVKERTNGRITIEVYPSAQLGDAKSVIEQLQFGGIDFTRTSISPLASFSPELDILQMPYLYRDANHYWNVLNGEIGEYFLKSVEKDGFLGLVYVDAGSRSFYNTKKPIYTVADLKGMKIRVQESSLMMGMIKSLGAVPTALAYGDVYSALQTGVIDGAENNWPSYATSAHFEVAKFYSIDQHTRVPEMIVASKINMDKLSTDDQALIKKAAMDSQAVEIAAWAEFEKTSEAKVRAAGCQINTINDQAEFAAAMAPLYQDQLDEQGRIWVEKIKAVK</sequence>
<name>G8QUK3_SPHPG</name>
<keyword evidence="1 2" id="KW-0732">Signal</keyword>
<dbReference type="Pfam" id="PF03480">
    <property type="entry name" value="DctP"/>
    <property type="match status" value="1"/>
</dbReference>
<dbReference type="Gene3D" id="3.40.190.170">
    <property type="entry name" value="Bacterial extracellular solute-binding protein, family 7"/>
    <property type="match status" value="1"/>
</dbReference>
<feature type="signal peptide" evidence="2">
    <location>
        <begin position="1"/>
        <end position="21"/>
    </location>
</feature>
<evidence type="ECO:0000256" key="2">
    <source>
        <dbReference type="SAM" id="SignalP"/>
    </source>
</evidence>
<keyword evidence="4" id="KW-1185">Reference proteome</keyword>
<accession>G8QUK3</accession>
<evidence type="ECO:0000313" key="3">
    <source>
        <dbReference type="EMBL" id="AEV29236.1"/>
    </source>
</evidence>